<proteinExistence type="predicted"/>
<comment type="caution">
    <text evidence="2">The sequence shown here is derived from an EMBL/GenBank/DDBJ whole genome shotgun (WGS) entry which is preliminary data.</text>
</comment>
<dbReference type="EMBL" id="JAXOVC010000002">
    <property type="protein sequence ID" value="KAK4505760.1"/>
    <property type="molecule type" value="Genomic_DNA"/>
</dbReference>
<evidence type="ECO:0000256" key="1">
    <source>
        <dbReference type="SAM" id="MobiDB-lite"/>
    </source>
</evidence>
<sequence length="194" mass="21749">MESDADMSDMEPSLLDRAQAWQKGDWDSLDQIMDDISEAFDFLLGRNDEEEEGAFQAVCDKLIIREDLPAMQHAQLYLYRASTHKEGAYDKIRKDLERASYWVSNLKILTIRTTGSDPRVERLARGVRNGFSILNAADPPSGPEPNSPPASEEEVEVDEAAGPHALEMEDVVRVKEPETKSPVVVVEETTDENV</sequence>
<reference evidence="2 3" key="1">
    <citation type="journal article" date="2023" name="G3 (Bethesda)">
        <title>A chromosome-level genome assembly of Zasmidium syzygii isolated from banana leaves.</title>
        <authorList>
            <person name="van Westerhoven A.C."/>
            <person name="Mehrabi R."/>
            <person name="Talebi R."/>
            <person name="Steentjes M.B.F."/>
            <person name="Corcolon B."/>
            <person name="Chong P.A."/>
            <person name="Kema G.H.J."/>
            <person name="Seidl M.F."/>
        </authorList>
    </citation>
    <scope>NUCLEOTIDE SEQUENCE [LARGE SCALE GENOMIC DNA]</scope>
    <source>
        <strain evidence="2 3">P124</strain>
    </source>
</reference>
<dbReference type="Proteomes" id="UP001305779">
    <property type="component" value="Unassembled WGS sequence"/>
</dbReference>
<evidence type="ECO:0000313" key="2">
    <source>
        <dbReference type="EMBL" id="KAK4505760.1"/>
    </source>
</evidence>
<evidence type="ECO:0000313" key="3">
    <source>
        <dbReference type="Proteomes" id="UP001305779"/>
    </source>
</evidence>
<gene>
    <name evidence="2" type="ORF">PRZ48_003725</name>
</gene>
<organism evidence="2 3">
    <name type="scientific">Zasmidium cellare</name>
    <name type="common">Wine cellar mold</name>
    <name type="synonym">Racodium cellare</name>
    <dbReference type="NCBI Taxonomy" id="395010"/>
    <lineage>
        <taxon>Eukaryota</taxon>
        <taxon>Fungi</taxon>
        <taxon>Dikarya</taxon>
        <taxon>Ascomycota</taxon>
        <taxon>Pezizomycotina</taxon>
        <taxon>Dothideomycetes</taxon>
        <taxon>Dothideomycetidae</taxon>
        <taxon>Mycosphaerellales</taxon>
        <taxon>Mycosphaerellaceae</taxon>
        <taxon>Zasmidium</taxon>
    </lineage>
</organism>
<accession>A0ABR0EWF5</accession>
<protein>
    <submittedName>
        <fullName evidence="2">Uncharacterized protein</fullName>
    </submittedName>
</protein>
<name>A0ABR0EWF5_ZASCE</name>
<feature type="region of interest" description="Disordered" evidence="1">
    <location>
        <begin position="133"/>
        <end position="168"/>
    </location>
</feature>
<keyword evidence="3" id="KW-1185">Reference proteome</keyword>